<sequence length="70" mass="7896">MREICEQADQNDMFLLLQPEAFGAGGLTTEQLAAWYARRFGFVELQATPLILVRLPRTAAQQWAAAHEYA</sequence>
<evidence type="ECO:0000313" key="2">
    <source>
        <dbReference type="Proteomes" id="UP000008311"/>
    </source>
</evidence>
<dbReference type="InParanoid" id="B9TJ22"/>
<reference evidence="2" key="1">
    <citation type="journal article" date="2010" name="Nat. Biotechnol.">
        <title>Draft genome sequence of the oilseed species Ricinus communis.</title>
        <authorList>
            <person name="Chan A.P."/>
            <person name="Crabtree J."/>
            <person name="Zhao Q."/>
            <person name="Lorenzi H."/>
            <person name="Orvis J."/>
            <person name="Puiu D."/>
            <person name="Melake-Berhan A."/>
            <person name="Jones K.M."/>
            <person name="Redman J."/>
            <person name="Chen G."/>
            <person name="Cahoon E.B."/>
            <person name="Gedil M."/>
            <person name="Stanke M."/>
            <person name="Haas B.J."/>
            <person name="Wortman J.R."/>
            <person name="Fraser-Liggett C.M."/>
            <person name="Ravel J."/>
            <person name="Rabinowicz P.D."/>
        </authorList>
    </citation>
    <scope>NUCLEOTIDE SEQUENCE [LARGE SCALE GENOMIC DNA]</scope>
    <source>
        <strain evidence="2">cv. Hale</strain>
    </source>
</reference>
<organism evidence="1 2">
    <name type="scientific">Ricinus communis</name>
    <name type="common">Castor bean</name>
    <dbReference type="NCBI Taxonomy" id="3988"/>
    <lineage>
        <taxon>Eukaryota</taxon>
        <taxon>Viridiplantae</taxon>
        <taxon>Streptophyta</taxon>
        <taxon>Embryophyta</taxon>
        <taxon>Tracheophyta</taxon>
        <taxon>Spermatophyta</taxon>
        <taxon>Magnoliopsida</taxon>
        <taxon>eudicotyledons</taxon>
        <taxon>Gunneridae</taxon>
        <taxon>Pentapetalae</taxon>
        <taxon>rosids</taxon>
        <taxon>fabids</taxon>
        <taxon>Malpighiales</taxon>
        <taxon>Euphorbiaceae</taxon>
        <taxon>Acalyphoideae</taxon>
        <taxon>Acalypheae</taxon>
        <taxon>Ricinus</taxon>
    </lineage>
</organism>
<gene>
    <name evidence="1" type="ORF">RCOM_1851590</name>
</gene>
<protein>
    <submittedName>
        <fullName evidence="1">Uncharacterized protein</fullName>
    </submittedName>
</protein>
<dbReference type="EMBL" id="EQ983302">
    <property type="protein sequence ID" value="EEF24141.1"/>
    <property type="molecule type" value="Genomic_DNA"/>
</dbReference>
<dbReference type="Proteomes" id="UP000008311">
    <property type="component" value="Unassembled WGS sequence"/>
</dbReference>
<accession>B9TJ22</accession>
<proteinExistence type="predicted"/>
<dbReference type="AlphaFoldDB" id="B9TJ22"/>
<evidence type="ECO:0000313" key="1">
    <source>
        <dbReference type="EMBL" id="EEF24141.1"/>
    </source>
</evidence>
<keyword evidence="2" id="KW-1185">Reference proteome</keyword>
<name>B9TJ22_RICCO</name>